<dbReference type="Proteomes" id="UP000038011">
    <property type="component" value="Unassembled WGS sequence"/>
</dbReference>
<dbReference type="OrthoDB" id="9807547at2"/>
<dbReference type="CDD" id="cd00038">
    <property type="entry name" value="CAP_ED"/>
    <property type="match status" value="1"/>
</dbReference>
<keyword evidence="3" id="KW-1185">Reference proteome</keyword>
<name>A0A0M9GL41_9HYPH</name>
<dbReference type="AlphaFoldDB" id="A0A0M9GL41"/>
<evidence type="ECO:0000313" key="3">
    <source>
        <dbReference type="Proteomes" id="UP000038011"/>
    </source>
</evidence>
<dbReference type="PATRIC" id="fig|1514904.3.peg.2645"/>
<evidence type="ECO:0000259" key="1">
    <source>
        <dbReference type="PROSITE" id="PS50042"/>
    </source>
</evidence>
<dbReference type="RefSeq" id="WP_054000422.1">
    <property type="nucleotide sequence ID" value="NZ_JXMU01000034.1"/>
</dbReference>
<dbReference type="PROSITE" id="PS50042">
    <property type="entry name" value="CNMP_BINDING_3"/>
    <property type="match status" value="1"/>
</dbReference>
<dbReference type="InterPro" id="IPR018490">
    <property type="entry name" value="cNMP-bd_dom_sf"/>
</dbReference>
<dbReference type="STRING" id="1514904.SU32_16185"/>
<dbReference type="SMART" id="SM00100">
    <property type="entry name" value="cNMP"/>
    <property type="match status" value="1"/>
</dbReference>
<dbReference type="Pfam" id="PF00027">
    <property type="entry name" value="cNMP_binding"/>
    <property type="match status" value="1"/>
</dbReference>
<protein>
    <submittedName>
        <fullName evidence="2">Cyclic nucleotide-binding protein</fullName>
    </submittedName>
</protein>
<dbReference type="SUPFAM" id="SSF51206">
    <property type="entry name" value="cAMP-binding domain-like"/>
    <property type="match status" value="1"/>
</dbReference>
<accession>A0A0M9GL41</accession>
<gene>
    <name evidence="2" type="ORF">SU32_16185</name>
</gene>
<dbReference type="InterPro" id="IPR014710">
    <property type="entry name" value="RmlC-like_jellyroll"/>
</dbReference>
<sequence>MSLDDDIRIIASAQIFDALHTEQLRLLAFGSERLRFSKGRTIFREDDRADCGFVIASGHIDLMRTVGGELKPVKTVGPGAIIGEMAMLTDTNRLTSAVAQTDCEVIRINRSLFHRMLTEYPETAANIHRDILERLKEFLDNIGTLENRFKYGRDL</sequence>
<comment type="caution">
    <text evidence="2">The sequence shown here is derived from an EMBL/GenBank/DDBJ whole genome shotgun (WGS) entry which is preliminary data.</text>
</comment>
<organism evidence="2 3">
    <name type="scientific">Ahrensia marina</name>
    <dbReference type="NCBI Taxonomy" id="1514904"/>
    <lineage>
        <taxon>Bacteria</taxon>
        <taxon>Pseudomonadati</taxon>
        <taxon>Pseudomonadota</taxon>
        <taxon>Alphaproteobacteria</taxon>
        <taxon>Hyphomicrobiales</taxon>
        <taxon>Ahrensiaceae</taxon>
        <taxon>Ahrensia</taxon>
    </lineage>
</organism>
<feature type="domain" description="Cyclic nucleotide-binding" evidence="1">
    <location>
        <begin position="15"/>
        <end position="134"/>
    </location>
</feature>
<dbReference type="PANTHER" id="PTHR23011:SF28">
    <property type="entry name" value="CYCLIC NUCLEOTIDE-BINDING DOMAIN CONTAINING PROTEIN"/>
    <property type="match status" value="1"/>
</dbReference>
<evidence type="ECO:0000313" key="2">
    <source>
        <dbReference type="EMBL" id="KPA99998.1"/>
    </source>
</evidence>
<dbReference type="Gene3D" id="2.60.120.10">
    <property type="entry name" value="Jelly Rolls"/>
    <property type="match status" value="1"/>
</dbReference>
<reference evidence="2 3" key="1">
    <citation type="submission" date="2015-01" db="EMBL/GenBank/DDBJ databases">
        <title>Ahrensia donghaiensis sp. nov., a novel dimethylsulphoniopropionate-cleavage bacterium isolated from seawater and emended descriptions of the genus Ahrensia and Ahrensia kielensis.</title>
        <authorList>
            <person name="Liu J."/>
        </authorList>
    </citation>
    <scope>NUCLEOTIDE SEQUENCE [LARGE SCALE GENOMIC DNA]</scope>
    <source>
        <strain evidence="2 3">LZD062</strain>
    </source>
</reference>
<dbReference type="PANTHER" id="PTHR23011">
    <property type="entry name" value="CYCLIC NUCLEOTIDE-BINDING DOMAIN CONTAINING PROTEIN"/>
    <property type="match status" value="1"/>
</dbReference>
<dbReference type="InterPro" id="IPR000595">
    <property type="entry name" value="cNMP-bd_dom"/>
</dbReference>
<proteinExistence type="predicted"/>
<dbReference type="EMBL" id="JXMU01000034">
    <property type="protein sequence ID" value="KPA99998.1"/>
    <property type="molecule type" value="Genomic_DNA"/>
</dbReference>